<dbReference type="InterPro" id="IPR014710">
    <property type="entry name" value="RmlC-like_jellyroll"/>
</dbReference>
<dbReference type="InterPro" id="IPR000595">
    <property type="entry name" value="cNMP-bd_dom"/>
</dbReference>
<keyword evidence="5" id="KW-0067">ATP-binding</keyword>
<keyword evidence="6" id="KW-1185">Reference proteome</keyword>
<evidence type="ECO:0000256" key="2">
    <source>
        <dbReference type="ARBA" id="ARBA00012438"/>
    </source>
</evidence>
<gene>
    <name evidence="5" type="ORF">MKQ68_03090</name>
</gene>
<dbReference type="PANTHER" id="PTHR43065">
    <property type="entry name" value="SENSOR HISTIDINE KINASE"/>
    <property type="match status" value="1"/>
</dbReference>
<protein>
    <recommendedName>
        <fullName evidence="2">histidine kinase</fullName>
        <ecNumber evidence="2">2.7.13.3</ecNumber>
    </recommendedName>
</protein>
<organism evidence="5 6">
    <name type="scientific">Chitinophaga horti</name>
    <dbReference type="NCBI Taxonomy" id="2920382"/>
    <lineage>
        <taxon>Bacteria</taxon>
        <taxon>Pseudomonadati</taxon>
        <taxon>Bacteroidota</taxon>
        <taxon>Chitinophagia</taxon>
        <taxon>Chitinophagales</taxon>
        <taxon>Chitinophagaceae</taxon>
        <taxon>Chitinophaga</taxon>
    </lineage>
</organism>
<dbReference type="PRINTS" id="PR00344">
    <property type="entry name" value="BCTRLSENSOR"/>
</dbReference>
<dbReference type="Gene3D" id="2.60.120.10">
    <property type="entry name" value="Jelly Rolls"/>
    <property type="match status" value="1"/>
</dbReference>
<comment type="catalytic activity">
    <reaction evidence="1">
        <text>ATP + protein L-histidine = ADP + protein N-phospho-L-histidine.</text>
        <dbReference type="EC" id="2.7.13.3"/>
    </reaction>
</comment>
<dbReference type="Pfam" id="PF00027">
    <property type="entry name" value="cNMP_binding"/>
    <property type="match status" value="1"/>
</dbReference>
<evidence type="ECO:0000313" key="5">
    <source>
        <dbReference type="EMBL" id="UYQ94075.1"/>
    </source>
</evidence>
<dbReference type="Pfam" id="PF02518">
    <property type="entry name" value="HATPase_c"/>
    <property type="match status" value="1"/>
</dbReference>
<dbReference type="SMART" id="SM00387">
    <property type="entry name" value="HATPase_c"/>
    <property type="match status" value="1"/>
</dbReference>
<evidence type="ECO:0000256" key="1">
    <source>
        <dbReference type="ARBA" id="ARBA00000085"/>
    </source>
</evidence>
<dbReference type="SMART" id="SM00100">
    <property type="entry name" value="cNMP"/>
    <property type="match status" value="1"/>
</dbReference>
<evidence type="ECO:0000259" key="3">
    <source>
        <dbReference type="PROSITE" id="PS50042"/>
    </source>
</evidence>
<sequence>MIPVTSEHLQNIDVLRNVPSEQLQWLIDNSEHRIVPQGDYAFKKGDALDKLVIIIKGKIFVFIAMDNQQREIATWGTGTITGYLPFSRATHTFASGQAVEDTQLMSLPLPQVREMICERFELTEVLVHVMTDRVRDLTANQLQNEKMTALGKLSAGLAHELNNPASAVVRGAVSLKQHLQAMPEYFKEVISVQMRPEDVDLVRDVMFEVIGHHQHKATLSMMERSGKEDDMYDWLSQFNVKNAQDIAENFVEFGFTLTHLETFKKHISEKDLSAILNWINKNLVTERMVTDIEEASQRISKLVQSVKTFTHMDQGNARQQSNIHDGLTNTLTMLQYKLRKNNIQLVQAFDKDLPPINAMIGELNQVWTNLIDNAVDAMEVNGKGVLEIKTERDGDCIKVHIIDNGPGIPPEISRRIFDPFFTTKSIGKGTGLGLDIVNQIVKQHKGAIKVESVPGRTNFWVSLPIKG</sequence>
<dbReference type="GO" id="GO:0005524">
    <property type="term" value="F:ATP binding"/>
    <property type="evidence" value="ECO:0007669"/>
    <property type="project" value="UniProtKB-KW"/>
</dbReference>
<dbReference type="SUPFAM" id="SSF51206">
    <property type="entry name" value="cAMP-binding domain-like"/>
    <property type="match status" value="1"/>
</dbReference>
<accession>A0ABY6J3J3</accession>
<dbReference type="InterPro" id="IPR005467">
    <property type="entry name" value="His_kinase_dom"/>
</dbReference>
<dbReference type="PROSITE" id="PS50109">
    <property type="entry name" value="HIS_KIN"/>
    <property type="match status" value="1"/>
</dbReference>
<dbReference type="EMBL" id="CP107006">
    <property type="protein sequence ID" value="UYQ94075.1"/>
    <property type="molecule type" value="Genomic_DNA"/>
</dbReference>
<dbReference type="Gene3D" id="1.10.287.130">
    <property type="match status" value="1"/>
</dbReference>
<feature type="domain" description="Cyclic nucleotide-binding" evidence="3">
    <location>
        <begin position="14"/>
        <end position="116"/>
    </location>
</feature>
<keyword evidence="5" id="KW-0547">Nucleotide-binding</keyword>
<dbReference type="InterPro" id="IPR018490">
    <property type="entry name" value="cNMP-bd_dom_sf"/>
</dbReference>
<dbReference type="RefSeq" id="WP_264282031.1">
    <property type="nucleotide sequence ID" value="NZ_CP107006.1"/>
</dbReference>
<dbReference type="PROSITE" id="PS50042">
    <property type="entry name" value="CNMP_BINDING_3"/>
    <property type="match status" value="1"/>
</dbReference>
<feature type="domain" description="Histidine kinase" evidence="4">
    <location>
        <begin position="263"/>
        <end position="467"/>
    </location>
</feature>
<dbReference type="PANTHER" id="PTHR43065:SF48">
    <property type="entry name" value="HISTIDINE KINASE"/>
    <property type="match status" value="1"/>
</dbReference>
<dbReference type="InterPro" id="IPR004358">
    <property type="entry name" value="Sig_transdc_His_kin-like_C"/>
</dbReference>
<reference evidence="5" key="1">
    <citation type="submission" date="2022-10" db="EMBL/GenBank/DDBJ databases">
        <title>Chitinophaga sp. nov., isolated from soil.</title>
        <authorList>
            <person name="Jeon C.O."/>
        </authorList>
    </citation>
    <scope>NUCLEOTIDE SEQUENCE</scope>
    <source>
        <strain evidence="5">R8</strain>
    </source>
</reference>
<dbReference type="CDD" id="cd00038">
    <property type="entry name" value="CAP_ED"/>
    <property type="match status" value="1"/>
</dbReference>
<dbReference type="Gene3D" id="3.30.565.10">
    <property type="entry name" value="Histidine kinase-like ATPase, C-terminal domain"/>
    <property type="match status" value="1"/>
</dbReference>
<evidence type="ECO:0000313" key="6">
    <source>
        <dbReference type="Proteomes" id="UP001162741"/>
    </source>
</evidence>
<dbReference type="InterPro" id="IPR036890">
    <property type="entry name" value="HATPase_C_sf"/>
</dbReference>
<proteinExistence type="predicted"/>
<dbReference type="SUPFAM" id="SSF55874">
    <property type="entry name" value="ATPase domain of HSP90 chaperone/DNA topoisomerase II/histidine kinase"/>
    <property type="match status" value="1"/>
</dbReference>
<evidence type="ECO:0000259" key="4">
    <source>
        <dbReference type="PROSITE" id="PS50109"/>
    </source>
</evidence>
<name>A0ABY6J3J3_9BACT</name>
<dbReference type="InterPro" id="IPR003594">
    <property type="entry name" value="HATPase_dom"/>
</dbReference>
<dbReference type="Proteomes" id="UP001162741">
    <property type="component" value="Chromosome"/>
</dbReference>
<dbReference type="EC" id="2.7.13.3" evidence="2"/>